<dbReference type="GO" id="GO:0006777">
    <property type="term" value="P:Mo-molybdopterin cofactor biosynthetic process"/>
    <property type="evidence" value="ECO:0007669"/>
    <property type="project" value="UniProtKB-UniRule"/>
</dbReference>
<dbReference type="RefSeq" id="WP_012581588.1">
    <property type="nucleotide sequence ID" value="NC_017537.1"/>
</dbReference>
<dbReference type="InterPro" id="IPR036425">
    <property type="entry name" value="MoaB/Mog-like_dom_sf"/>
</dbReference>
<evidence type="ECO:0000256" key="5">
    <source>
        <dbReference type="ARBA" id="ARBA00013269"/>
    </source>
</evidence>
<evidence type="ECO:0000313" key="16">
    <source>
        <dbReference type="Proteomes" id="UP000000486"/>
    </source>
</evidence>
<dbReference type="FunFam" id="3.40.980.10:FF:000004">
    <property type="entry name" value="Molybdopterin molybdenumtransferase"/>
    <property type="match status" value="1"/>
</dbReference>
<dbReference type="KEGG" id="lmq:LMM7_1072"/>
<evidence type="ECO:0000256" key="8">
    <source>
        <dbReference type="ARBA" id="ARBA00022679"/>
    </source>
</evidence>
<dbReference type="Gene3D" id="2.170.190.11">
    <property type="entry name" value="Molybdopterin biosynthesis moea protein, domain 3"/>
    <property type="match status" value="1"/>
</dbReference>
<dbReference type="Proteomes" id="UP000000486">
    <property type="component" value="Chromosome"/>
</dbReference>
<dbReference type="SUPFAM" id="SSF63882">
    <property type="entry name" value="MoeA N-terminal region -like"/>
    <property type="match status" value="1"/>
</dbReference>
<evidence type="ECO:0000259" key="14">
    <source>
        <dbReference type="SMART" id="SM00852"/>
    </source>
</evidence>
<evidence type="ECO:0000256" key="3">
    <source>
        <dbReference type="ARBA" id="ARBA00005046"/>
    </source>
</evidence>
<dbReference type="GO" id="GO:0061599">
    <property type="term" value="F:molybdopterin molybdotransferase activity"/>
    <property type="evidence" value="ECO:0007669"/>
    <property type="project" value="UniProtKB-UniRule"/>
</dbReference>
<keyword evidence="7 13" id="KW-0500">Molybdenum</keyword>
<proteinExistence type="inferred from homology"/>
<evidence type="ECO:0000256" key="7">
    <source>
        <dbReference type="ARBA" id="ARBA00022505"/>
    </source>
</evidence>
<dbReference type="PANTHER" id="PTHR10192">
    <property type="entry name" value="MOLYBDOPTERIN BIOSYNTHESIS PROTEIN"/>
    <property type="match status" value="1"/>
</dbReference>
<name>A0A0E0UUE7_LISMM</name>
<comment type="cofactor">
    <cofactor evidence="1 13">
        <name>Mg(2+)</name>
        <dbReference type="ChEBI" id="CHEBI:18420"/>
    </cofactor>
</comment>
<dbReference type="InterPro" id="IPR005110">
    <property type="entry name" value="MoeA_linker/N"/>
</dbReference>
<dbReference type="NCBIfam" id="TIGR00177">
    <property type="entry name" value="molyb_syn"/>
    <property type="match status" value="1"/>
</dbReference>
<comment type="similarity">
    <text evidence="4 13">Belongs to the MoeA family.</text>
</comment>
<dbReference type="HOGENOM" id="CLU_010186_7_1_9"/>
<dbReference type="EMBL" id="CP002816">
    <property type="protein sequence ID" value="AEH92077.1"/>
    <property type="molecule type" value="Genomic_DNA"/>
</dbReference>
<evidence type="ECO:0000256" key="11">
    <source>
        <dbReference type="ARBA" id="ARBA00023150"/>
    </source>
</evidence>
<dbReference type="PATRIC" id="fig|1030009.3.peg.1061"/>
<dbReference type="EC" id="2.10.1.1" evidence="5 13"/>
<dbReference type="AlphaFoldDB" id="A0A0E0UUE7"/>
<dbReference type="InterPro" id="IPR005111">
    <property type="entry name" value="MoeA_C_domain_IV"/>
</dbReference>
<dbReference type="InterPro" id="IPR038987">
    <property type="entry name" value="MoeA-like"/>
</dbReference>
<protein>
    <recommendedName>
        <fullName evidence="6 13">Molybdopterin molybdenumtransferase</fullName>
        <ecNumber evidence="5 13">2.10.1.1</ecNumber>
    </recommendedName>
</protein>
<dbReference type="CDD" id="cd00887">
    <property type="entry name" value="MoeA"/>
    <property type="match status" value="1"/>
</dbReference>
<keyword evidence="9 13" id="KW-0479">Metal-binding</keyword>
<dbReference type="GO" id="GO:0005829">
    <property type="term" value="C:cytosol"/>
    <property type="evidence" value="ECO:0007669"/>
    <property type="project" value="TreeGrafter"/>
</dbReference>
<evidence type="ECO:0000256" key="12">
    <source>
        <dbReference type="ARBA" id="ARBA00047317"/>
    </source>
</evidence>
<dbReference type="Gene3D" id="2.40.340.10">
    <property type="entry name" value="MoeA, C-terminal, domain IV"/>
    <property type="match status" value="1"/>
</dbReference>
<sequence length="407" mass="44794">MIEKRNTISMEQAREVLRNQITHLPVEKKNVTEALNQVLQEPIFAPVPAPYFRRSGYDGFAITEADDGNYPITLRVVAEVPCGQTYDKPLNPGETVRIMTGAKVPENASKIIMLEQSREADNENEIILINTQKSSNITEIGAEFSKGDLLLDRGHMLNAGSISLLSSFGIHEVQVIRKPKVAILSTGSELVAAGNSLPDGKIYNSNQPLLENLLKVHHAEICAAEQLPDNYEDTKNRLLELTQIADLIITTGGVSVGDFDYMADIAKQEAELLFNKIQMRPGSPTTGMWLDKTLIIALSGNPGACFTGFYLLVEPVLATLMGKDTTETTQVRAKMASDYTKNNGYDRFLRGTYRLSDEGEYLVELVGSDMSSALGNLHLTTCLFKIPRGQVGKLKGEEVEAWLLSSK</sequence>
<comment type="pathway">
    <text evidence="3 13">Cofactor biosynthesis; molybdopterin biosynthesis.</text>
</comment>
<dbReference type="UniPathway" id="UPA00344"/>
<evidence type="ECO:0000256" key="4">
    <source>
        <dbReference type="ARBA" id="ARBA00010763"/>
    </source>
</evidence>
<evidence type="ECO:0000256" key="6">
    <source>
        <dbReference type="ARBA" id="ARBA00021108"/>
    </source>
</evidence>
<evidence type="ECO:0000256" key="10">
    <source>
        <dbReference type="ARBA" id="ARBA00022842"/>
    </source>
</evidence>
<dbReference type="PANTHER" id="PTHR10192:SF5">
    <property type="entry name" value="GEPHYRIN"/>
    <property type="match status" value="1"/>
</dbReference>
<evidence type="ECO:0000313" key="15">
    <source>
        <dbReference type="EMBL" id="AEH92077.1"/>
    </source>
</evidence>
<dbReference type="InterPro" id="IPR001453">
    <property type="entry name" value="MoaB/Mog_dom"/>
</dbReference>
<accession>A0A0E0UUE7</accession>
<organism evidence="15 16">
    <name type="scientific">Listeria monocytogenes serotype 4a (strain M7)</name>
    <dbReference type="NCBI Taxonomy" id="1030009"/>
    <lineage>
        <taxon>Bacteria</taxon>
        <taxon>Bacillati</taxon>
        <taxon>Bacillota</taxon>
        <taxon>Bacilli</taxon>
        <taxon>Bacillales</taxon>
        <taxon>Listeriaceae</taxon>
        <taxon>Listeria</taxon>
    </lineage>
</organism>
<dbReference type="Gene3D" id="3.90.105.10">
    <property type="entry name" value="Molybdopterin biosynthesis moea protein, domain 2"/>
    <property type="match status" value="1"/>
</dbReference>
<keyword evidence="11 13" id="KW-0501">Molybdenum cofactor biosynthesis</keyword>
<dbReference type="Pfam" id="PF00994">
    <property type="entry name" value="MoCF_biosynth"/>
    <property type="match status" value="1"/>
</dbReference>
<evidence type="ECO:0000256" key="1">
    <source>
        <dbReference type="ARBA" id="ARBA00001946"/>
    </source>
</evidence>
<comment type="catalytic activity">
    <reaction evidence="12">
        <text>adenylyl-molybdopterin + molybdate = Mo-molybdopterin + AMP + H(+)</text>
        <dbReference type="Rhea" id="RHEA:35047"/>
        <dbReference type="ChEBI" id="CHEBI:15378"/>
        <dbReference type="ChEBI" id="CHEBI:36264"/>
        <dbReference type="ChEBI" id="CHEBI:62727"/>
        <dbReference type="ChEBI" id="CHEBI:71302"/>
        <dbReference type="ChEBI" id="CHEBI:456215"/>
        <dbReference type="EC" id="2.10.1.1"/>
    </reaction>
</comment>
<dbReference type="SMART" id="SM00852">
    <property type="entry name" value="MoCF_biosynth"/>
    <property type="match status" value="1"/>
</dbReference>
<keyword evidence="10 13" id="KW-0460">Magnesium</keyword>
<dbReference type="InterPro" id="IPR036135">
    <property type="entry name" value="MoeA_linker/N_sf"/>
</dbReference>
<keyword evidence="8 13" id="KW-0808">Transferase</keyword>
<dbReference type="FunFam" id="2.170.190.11:FF:000009">
    <property type="entry name" value="Molybdopterin molybdenumtransferase"/>
    <property type="match status" value="1"/>
</dbReference>
<feature type="domain" description="MoaB/Mog" evidence="14">
    <location>
        <begin position="182"/>
        <end position="319"/>
    </location>
</feature>
<evidence type="ECO:0000256" key="13">
    <source>
        <dbReference type="RuleBase" id="RU365090"/>
    </source>
</evidence>
<comment type="function">
    <text evidence="2 13">Catalyzes the insertion of molybdate into adenylated molybdopterin with the concomitant release of AMP.</text>
</comment>
<dbReference type="SUPFAM" id="SSF53218">
    <property type="entry name" value="Molybdenum cofactor biosynthesis proteins"/>
    <property type="match status" value="1"/>
</dbReference>
<dbReference type="Gene3D" id="3.40.980.10">
    <property type="entry name" value="MoaB/Mog-like domain"/>
    <property type="match status" value="1"/>
</dbReference>
<gene>
    <name evidence="15" type="primary">moeA</name>
    <name evidence="15" type="ordered locus">LMM7_1072</name>
</gene>
<dbReference type="InterPro" id="IPR036688">
    <property type="entry name" value="MoeA_C_domain_IV_sf"/>
</dbReference>
<dbReference type="GO" id="GO:0046872">
    <property type="term" value="F:metal ion binding"/>
    <property type="evidence" value="ECO:0007669"/>
    <property type="project" value="UniProtKB-UniRule"/>
</dbReference>
<dbReference type="Pfam" id="PF03454">
    <property type="entry name" value="MoeA_C"/>
    <property type="match status" value="1"/>
</dbReference>
<dbReference type="Pfam" id="PF03453">
    <property type="entry name" value="MoeA_N"/>
    <property type="match status" value="1"/>
</dbReference>
<evidence type="ECO:0000256" key="9">
    <source>
        <dbReference type="ARBA" id="ARBA00022723"/>
    </source>
</evidence>
<reference evidence="15 16" key="1">
    <citation type="journal article" date="2011" name="J. Bacteriol.">
        <title>Genome sequence of the nonpathogenic Listeria monocytogenes serovar 4a strain M7.</title>
        <authorList>
            <person name="Chen J."/>
            <person name="Xia Y."/>
            <person name="Cheng C."/>
            <person name="Fang C."/>
            <person name="Shan Y."/>
            <person name="Jin G."/>
            <person name="Fang W."/>
        </authorList>
    </citation>
    <scope>NUCLEOTIDE SEQUENCE [LARGE SCALE GENOMIC DNA]</scope>
    <source>
        <strain evidence="15 16">M7</strain>
    </source>
</reference>
<evidence type="ECO:0000256" key="2">
    <source>
        <dbReference type="ARBA" id="ARBA00002901"/>
    </source>
</evidence>
<dbReference type="SUPFAM" id="SSF63867">
    <property type="entry name" value="MoeA C-terminal domain-like"/>
    <property type="match status" value="1"/>
</dbReference>